<accession>A0A9P0P6S0</accession>
<organism evidence="1 2">
    <name type="scientific">Acanthoscelides obtectus</name>
    <name type="common">Bean weevil</name>
    <name type="synonym">Bruchus obtectus</name>
    <dbReference type="NCBI Taxonomy" id="200917"/>
    <lineage>
        <taxon>Eukaryota</taxon>
        <taxon>Metazoa</taxon>
        <taxon>Ecdysozoa</taxon>
        <taxon>Arthropoda</taxon>
        <taxon>Hexapoda</taxon>
        <taxon>Insecta</taxon>
        <taxon>Pterygota</taxon>
        <taxon>Neoptera</taxon>
        <taxon>Endopterygota</taxon>
        <taxon>Coleoptera</taxon>
        <taxon>Polyphaga</taxon>
        <taxon>Cucujiformia</taxon>
        <taxon>Chrysomeloidea</taxon>
        <taxon>Chrysomelidae</taxon>
        <taxon>Bruchinae</taxon>
        <taxon>Bruchini</taxon>
        <taxon>Acanthoscelides</taxon>
    </lineage>
</organism>
<name>A0A9P0P6S0_ACAOB</name>
<sequence>MIKTIVDRLRFDKKEVTHTAPSADVFESEDDLALANLEPNSPAPVAVLSLQDELDLTLTNLKSTGKPQVRSGHNNLDILMRKEINYF</sequence>
<dbReference type="AlphaFoldDB" id="A0A9P0P6S0"/>
<comment type="caution">
    <text evidence="1">The sequence shown here is derived from an EMBL/GenBank/DDBJ whole genome shotgun (WGS) entry which is preliminary data.</text>
</comment>
<dbReference type="EMBL" id="CAKOFQ010006781">
    <property type="protein sequence ID" value="CAH1971066.1"/>
    <property type="molecule type" value="Genomic_DNA"/>
</dbReference>
<evidence type="ECO:0000313" key="1">
    <source>
        <dbReference type="EMBL" id="CAH1971066.1"/>
    </source>
</evidence>
<keyword evidence="2" id="KW-1185">Reference proteome</keyword>
<protein>
    <submittedName>
        <fullName evidence="1">Uncharacterized protein</fullName>
    </submittedName>
</protein>
<proteinExistence type="predicted"/>
<gene>
    <name evidence="1" type="ORF">ACAOBT_LOCUS9252</name>
</gene>
<dbReference type="Proteomes" id="UP001152888">
    <property type="component" value="Unassembled WGS sequence"/>
</dbReference>
<dbReference type="OrthoDB" id="6931154at2759"/>
<reference evidence="1" key="1">
    <citation type="submission" date="2022-03" db="EMBL/GenBank/DDBJ databases">
        <authorList>
            <person name="Sayadi A."/>
        </authorList>
    </citation>
    <scope>NUCLEOTIDE SEQUENCE</scope>
</reference>
<evidence type="ECO:0000313" key="2">
    <source>
        <dbReference type="Proteomes" id="UP001152888"/>
    </source>
</evidence>